<keyword evidence="3" id="KW-0862">Zinc</keyword>
<protein>
    <recommendedName>
        <fullName evidence="4">Zinc finger DksA/TraR C4-type domain-containing protein</fullName>
    </recommendedName>
</protein>
<dbReference type="InterPro" id="IPR000962">
    <property type="entry name" value="Znf_DskA_TraR"/>
</dbReference>
<dbReference type="Gene3D" id="1.20.120.910">
    <property type="entry name" value="DksA, coiled-coil domain"/>
    <property type="match status" value="1"/>
</dbReference>
<evidence type="ECO:0000256" key="3">
    <source>
        <dbReference type="ARBA" id="ARBA00022833"/>
    </source>
</evidence>
<dbReference type="GO" id="GO:0008270">
    <property type="term" value="F:zinc ion binding"/>
    <property type="evidence" value="ECO:0007669"/>
    <property type="project" value="UniProtKB-KW"/>
</dbReference>
<dbReference type="SUPFAM" id="SSF57716">
    <property type="entry name" value="Glucocorticoid receptor-like (DNA-binding domain)"/>
    <property type="match status" value="1"/>
</dbReference>
<name>A0A3B1BPC2_9ZZZZ</name>
<keyword evidence="1" id="KW-0479">Metal-binding</keyword>
<dbReference type="AlphaFoldDB" id="A0A3B1BPC2"/>
<dbReference type="PANTHER" id="PTHR33823">
    <property type="entry name" value="RNA POLYMERASE-BINDING TRANSCRIPTION FACTOR DKSA-RELATED"/>
    <property type="match status" value="1"/>
</dbReference>
<evidence type="ECO:0000259" key="4">
    <source>
        <dbReference type="Pfam" id="PF01258"/>
    </source>
</evidence>
<evidence type="ECO:0000256" key="2">
    <source>
        <dbReference type="ARBA" id="ARBA00022771"/>
    </source>
</evidence>
<keyword evidence="2" id="KW-0863">Zinc-finger</keyword>
<evidence type="ECO:0000313" key="5">
    <source>
        <dbReference type="EMBL" id="VAX13674.1"/>
    </source>
</evidence>
<gene>
    <name evidence="5" type="ORF">MNBD_GAMMA24-666</name>
</gene>
<feature type="domain" description="Zinc finger DksA/TraR C4-type" evidence="4">
    <location>
        <begin position="87"/>
        <end position="122"/>
    </location>
</feature>
<dbReference type="PANTHER" id="PTHR33823:SF4">
    <property type="entry name" value="GENERAL STRESS PROTEIN 16O"/>
    <property type="match status" value="1"/>
</dbReference>
<evidence type="ECO:0000256" key="1">
    <source>
        <dbReference type="ARBA" id="ARBA00022723"/>
    </source>
</evidence>
<dbReference type="InterPro" id="IPR037187">
    <property type="entry name" value="DnaK_N"/>
</dbReference>
<dbReference type="EMBL" id="UOFZ01000130">
    <property type="protein sequence ID" value="VAX13674.1"/>
    <property type="molecule type" value="Genomic_DNA"/>
</dbReference>
<organism evidence="5">
    <name type="scientific">hydrothermal vent metagenome</name>
    <dbReference type="NCBI Taxonomy" id="652676"/>
    <lineage>
        <taxon>unclassified sequences</taxon>
        <taxon>metagenomes</taxon>
        <taxon>ecological metagenomes</taxon>
    </lineage>
</organism>
<dbReference type="Pfam" id="PF01258">
    <property type="entry name" value="zf-dskA_traR"/>
    <property type="match status" value="1"/>
</dbReference>
<proteinExistence type="predicted"/>
<accession>A0A3B1BPC2</accession>
<dbReference type="SUPFAM" id="SSF109635">
    <property type="entry name" value="DnaK suppressor protein DksA, alpha-hairpin domain"/>
    <property type="match status" value="1"/>
</dbReference>
<sequence length="132" mass="15329">MPEKLTDKQIAEFRQQLKDHYYELREEVRQELLKSDNEQYIDLATRVHDIAEESVADFLVDLNLANIDRHINEIREIDAALLRIAEGNYGICLDCGESIPEQRLHVNPTACRCRNCQENHEKQFAQPGHASL</sequence>
<dbReference type="PROSITE" id="PS51128">
    <property type="entry name" value="ZF_DKSA_2"/>
    <property type="match status" value="1"/>
</dbReference>
<reference evidence="5" key="1">
    <citation type="submission" date="2018-06" db="EMBL/GenBank/DDBJ databases">
        <authorList>
            <person name="Zhirakovskaya E."/>
        </authorList>
    </citation>
    <scope>NUCLEOTIDE SEQUENCE</scope>
</reference>